<comment type="caution">
    <text evidence="8">The sequence shown here is derived from an EMBL/GenBank/DDBJ whole genome shotgun (WGS) entry which is preliminary data.</text>
</comment>
<keyword evidence="5 7" id="KW-0408">Iron</keyword>
<protein>
    <submittedName>
        <fullName evidence="8">Cytochrome P450</fullName>
    </submittedName>
</protein>
<keyword evidence="2 7" id="KW-0349">Heme</keyword>
<dbReference type="PANTHER" id="PTHR46696">
    <property type="entry name" value="P450, PUTATIVE (EUROFUNG)-RELATED"/>
    <property type="match status" value="1"/>
</dbReference>
<dbReference type="InterPro" id="IPR001128">
    <property type="entry name" value="Cyt_P450"/>
</dbReference>
<dbReference type="GO" id="GO:0020037">
    <property type="term" value="F:heme binding"/>
    <property type="evidence" value="ECO:0007669"/>
    <property type="project" value="InterPro"/>
</dbReference>
<evidence type="ECO:0000313" key="8">
    <source>
        <dbReference type="EMBL" id="PHG72852.1"/>
    </source>
</evidence>
<dbReference type="InterPro" id="IPR002397">
    <property type="entry name" value="Cyt_P450_B"/>
</dbReference>
<dbReference type="InterPro" id="IPR036396">
    <property type="entry name" value="Cyt_P450_sf"/>
</dbReference>
<gene>
    <name evidence="8" type="ORF">COI69_31740</name>
</gene>
<dbReference type="PRINTS" id="PR00385">
    <property type="entry name" value="P450"/>
</dbReference>
<dbReference type="GO" id="GO:0016705">
    <property type="term" value="F:oxidoreductase activity, acting on paired donors, with incorporation or reduction of molecular oxygen"/>
    <property type="evidence" value="ECO:0007669"/>
    <property type="project" value="InterPro"/>
</dbReference>
<evidence type="ECO:0000313" key="9">
    <source>
        <dbReference type="Proteomes" id="UP000225135"/>
    </source>
</evidence>
<dbReference type="PROSITE" id="PS00086">
    <property type="entry name" value="CYTOCHROME_P450"/>
    <property type="match status" value="1"/>
</dbReference>
<dbReference type="GO" id="GO:0004497">
    <property type="term" value="F:monooxygenase activity"/>
    <property type="evidence" value="ECO:0007669"/>
    <property type="project" value="UniProtKB-KW"/>
</dbReference>
<dbReference type="FunFam" id="1.10.630.10:FF:000018">
    <property type="entry name" value="Cytochrome P450 monooxygenase"/>
    <property type="match status" value="1"/>
</dbReference>
<evidence type="ECO:0000256" key="3">
    <source>
        <dbReference type="ARBA" id="ARBA00022723"/>
    </source>
</evidence>
<accession>A0A9X7E096</accession>
<keyword evidence="4 7" id="KW-0560">Oxidoreductase</keyword>
<evidence type="ECO:0000256" key="6">
    <source>
        <dbReference type="ARBA" id="ARBA00023033"/>
    </source>
</evidence>
<dbReference type="InterPro" id="IPR017972">
    <property type="entry name" value="Cyt_P450_CS"/>
</dbReference>
<dbReference type="Pfam" id="PF00067">
    <property type="entry name" value="p450"/>
    <property type="match status" value="1"/>
</dbReference>
<dbReference type="CDD" id="cd11032">
    <property type="entry name" value="P450_EryK-like"/>
    <property type="match status" value="1"/>
</dbReference>
<name>A0A9X7E096_BACCE</name>
<dbReference type="SUPFAM" id="SSF48264">
    <property type="entry name" value="Cytochrome P450"/>
    <property type="match status" value="1"/>
</dbReference>
<evidence type="ECO:0000256" key="2">
    <source>
        <dbReference type="ARBA" id="ARBA00022617"/>
    </source>
</evidence>
<sequence length="420" mass="48443">MKKEVIAIQEIPNFQTRTEEFFPLKWYKEMLYNHSVYFHEETNTWNAFKYEDVRQVLTNYEFFSSQGPRSGIFVGDNKNQKNTSPITMITFLDPPDHRKVRSLLAAAFTPRSLKEWEPRIQQIATELVENIQENSTINIVDALASPLPALVIGDLFGVPAQGQGQFKDWVDILFQPYDKERLEDLEQQKQKAAKEYFEYLYPIVVQKRSNLCDDIISDLIRAEVDGEKLTDNEIVQTTMLLLGAGIETTSHAIANTFYSLLYDDKSLYKTLRKDIGLVHKAVEEMLRYRFHISRRDRTVKKDNNLLGIELKKGDVVIAWMSASNMDENMYSDPFSIDIHRSNNKKHLTFGSGPHFCLGAPLARLEMKIVLEVFLQKFSCIEPVEGFELEKNLTASATGQSLTYLPMKVYGIQPINFNLRN</sequence>
<dbReference type="GO" id="GO:0005506">
    <property type="term" value="F:iron ion binding"/>
    <property type="evidence" value="ECO:0007669"/>
    <property type="project" value="InterPro"/>
</dbReference>
<proteinExistence type="inferred from homology"/>
<organism evidence="8 9">
    <name type="scientific">Bacillus cereus</name>
    <dbReference type="NCBI Taxonomy" id="1396"/>
    <lineage>
        <taxon>Bacteria</taxon>
        <taxon>Bacillati</taxon>
        <taxon>Bacillota</taxon>
        <taxon>Bacilli</taxon>
        <taxon>Bacillales</taxon>
        <taxon>Bacillaceae</taxon>
        <taxon>Bacillus</taxon>
        <taxon>Bacillus cereus group</taxon>
    </lineage>
</organism>
<evidence type="ECO:0000256" key="7">
    <source>
        <dbReference type="RuleBase" id="RU000461"/>
    </source>
</evidence>
<dbReference type="Proteomes" id="UP000225135">
    <property type="component" value="Unassembled WGS sequence"/>
</dbReference>
<keyword evidence="3 7" id="KW-0479">Metal-binding</keyword>
<dbReference type="EMBL" id="NUUR01000150">
    <property type="protein sequence ID" value="PHG72852.1"/>
    <property type="molecule type" value="Genomic_DNA"/>
</dbReference>
<keyword evidence="6 7" id="KW-0503">Monooxygenase</keyword>
<comment type="similarity">
    <text evidence="1 7">Belongs to the cytochrome P450 family.</text>
</comment>
<reference evidence="8 9" key="1">
    <citation type="submission" date="2017-09" db="EMBL/GenBank/DDBJ databases">
        <title>Large-scale bioinformatics analysis of Bacillus genomes uncovers conserved roles of natural products in bacterial physiology.</title>
        <authorList>
            <consortium name="Agbiome Team Llc"/>
            <person name="Bleich R.M."/>
            <person name="Grubbs K.J."/>
            <person name="Santa Maria K.C."/>
            <person name="Allen S.E."/>
            <person name="Farag S."/>
            <person name="Shank E.A."/>
            <person name="Bowers A."/>
        </authorList>
    </citation>
    <scope>NUCLEOTIDE SEQUENCE [LARGE SCALE GENOMIC DNA]</scope>
    <source>
        <strain evidence="8 9">AFS029792</strain>
    </source>
</reference>
<dbReference type="PRINTS" id="PR00359">
    <property type="entry name" value="BP450"/>
</dbReference>
<evidence type="ECO:0000256" key="4">
    <source>
        <dbReference type="ARBA" id="ARBA00023002"/>
    </source>
</evidence>
<dbReference type="RefSeq" id="WP_016083360.1">
    <property type="nucleotide sequence ID" value="NZ_NUQH01000031.1"/>
</dbReference>
<evidence type="ECO:0000256" key="1">
    <source>
        <dbReference type="ARBA" id="ARBA00010617"/>
    </source>
</evidence>
<dbReference type="AlphaFoldDB" id="A0A9X7E096"/>
<dbReference type="PANTHER" id="PTHR46696:SF1">
    <property type="entry name" value="CYTOCHROME P450 YJIB-RELATED"/>
    <property type="match status" value="1"/>
</dbReference>
<evidence type="ECO:0000256" key="5">
    <source>
        <dbReference type="ARBA" id="ARBA00023004"/>
    </source>
</evidence>
<dbReference type="Gene3D" id="1.10.630.10">
    <property type="entry name" value="Cytochrome P450"/>
    <property type="match status" value="1"/>
</dbReference>